<protein>
    <recommendedName>
        <fullName evidence="3">vitamin-K-epoxide reductase (warfarin-sensitive)</fullName>
        <ecNumber evidence="3">1.17.4.4</ecNumber>
    </recommendedName>
</protein>
<proteinExistence type="inferred from homology"/>
<name>A0AAV5VMF7_9BILA</name>
<dbReference type="InterPro" id="IPR038354">
    <property type="entry name" value="VKOR_sf"/>
</dbReference>
<dbReference type="GO" id="GO:0042373">
    <property type="term" value="P:vitamin K metabolic process"/>
    <property type="evidence" value="ECO:0007669"/>
    <property type="project" value="InterPro"/>
</dbReference>
<dbReference type="AlphaFoldDB" id="A0AAV5VMF7"/>
<feature type="transmembrane region" description="Helical" evidence="12">
    <location>
        <begin position="110"/>
        <end position="129"/>
    </location>
</feature>
<evidence type="ECO:0000256" key="3">
    <source>
        <dbReference type="ARBA" id="ARBA00012278"/>
    </source>
</evidence>
<reference evidence="14" key="1">
    <citation type="submission" date="2023-10" db="EMBL/GenBank/DDBJ databases">
        <title>Genome assembly of Pristionchus species.</title>
        <authorList>
            <person name="Yoshida K."/>
            <person name="Sommer R.J."/>
        </authorList>
    </citation>
    <scope>NUCLEOTIDE SEQUENCE</scope>
    <source>
        <strain evidence="14">RS5133</strain>
    </source>
</reference>
<evidence type="ECO:0000313" key="15">
    <source>
        <dbReference type="Proteomes" id="UP001432322"/>
    </source>
</evidence>
<organism evidence="14 15">
    <name type="scientific">Pristionchus fissidentatus</name>
    <dbReference type="NCBI Taxonomy" id="1538716"/>
    <lineage>
        <taxon>Eukaryota</taxon>
        <taxon>Metazoa</taxon>
        <taxon>Ecdysozoa</taxon>
        <taxon>Nematoda</taxon>
        <taxon>Chromadorea</taxon>
        <taxon>Rhabditida</taxon>
        <taxon>Rhabditina</taxon>
        <taxon>Diplogasteromorpha</taxon>
        <taxon>Diplogasteroidea</taxon>
        <taxon>Neodiplogasteridae</taxon>
        <taxon>Pristionchus</taxon>
    </lineage>
</organism>
<evidence type="ECO:0000256" key="8">
    <source>
        <dbReference type="ARBA" id="ARBA00023002"/>
    </source>
</evidence>
<dbReference type="PANTHER" id="PTHR14519:SF8">
    <property type="entry name" value="VITAMIN K EPOXIDE REDUCTASE COMPLEX SUBUNIT 1"/>
    <property type="match status" value="1"/>
</dbReference>
<keyword evidence="6" id="KW-0256">Endoplasmic reticulum</keyword>
<keyword evidence="11" id="KW-0676">Redox-active center</keyword>
<dbReference type="CDD" id="cd12917">
    <property type="entry name" value="VKOR_euk"/>
    <property type="match status" value="1"/>
</dbReference>
<evidence type="ECO:0000256" key="1">
    <source>
        <dbReference type="ARBA" id="ARBA00004477"/>
    </source>
</evidence>
<comment type="caution">
    <text evidence="14">The sequence shown here is derived from an EMBL/GenBank/DDBJ whole genome shotgun (WGS) entry which is preliminary data.</text>
</comment>
<dbReference type="GO" id="GO:0048038">
    <property type="term" value="F:quinone binding"/>
    <property type="evidence" value="ECO:0007669"/>
    <property type="project" value="UniProtKB-KW"/>
</dbReference>
<evidence type="ECO:0000256" key="11">
    <source>
        <dbReference type="ARBA" id="ARBA00023284"/>
    </source>
</evidence>
<evidence type="ECO:0000256" key="5">
    <source>
        <dbReference type="ARBA" id="ARBA00022719"/>
    </source>
</evidence>
<feature type="non-terminal residue" evidence="14">
    <location>
        <position position="1"/>
    </location>
</feature>
<evidence type="ECO:0000256" key="10">
    <source>
        <dbReference type="ARBA" id="ARBA00023157"/>
    </source>
</evidence>
<evidence type="ECO:0000256" key="2">
    <source>
        <dbReference type="ARBA" id="ARBA00006214"/>
    </source>
</evidence>
<accession>A0AAV5VMF7</accession>
<feature type="transmembrane region" description="Helical" evidence="12">
    <location>
        <begin position="12"/>
        <end position="33"/>
    </location>
</feature>
<keyword evidence="4 12" id="KW-0812">Transmembrane</keyword>
<evidence type="ECO:0000256" key="12">
    <source>
        <dbReference type="SAM" id="Phobius"/>
    </source>
</evidence>
<dbReference type="EMBL" id="BTSY01000003">
    <property type="protein sequence ID" value="GMT19463.1"/>
    <property type="molecule type" value="Genomic_DNA"/>
</dbReference>
<keyword evidence="10" id="KW-1015">Disulfide bond</keyword>
<evidence type="ECO:0000256" key="9">
    <source>
        <dbReference type="ARBA" id="ARBA00023136"/>
    </source>
</evidence>
<dbReference type="PANTHER" id="PTHR14519">
    <property type="entry name" value="VITAMIN K EPOXIDE REDUCTASE COMPLEX, SUBUNIT 1"/>
    <property type="match status" value="1"/>
</dbReference>
<dbReference type="EC" id="1.17.4.4" evidence="3"/>
<comment type="similarity">
    <text evidence="2">Belongs to the VKOR family.</text>
</comment>
<keyword evidence="5" id="KW-0874">Quinone</keyword>
<dbReference type="GO" id="GO:0005789">
    <property type="term" value="C:endoplasmic reticulum membrane"/>
    <property type="evidence" value="ECO:0007669"/>
    <property type="project" value="UniProtKB-SubCell"/>
</dbReference>
<dbReference type="GO" id="GO:0047057">
    <property type="term" value="F:vitamin-K-epoxide reductase (warfarin-sensitive) activity"/>
    <property type="evidence" value="ECO:0007669"/>
    <property type="project" value="UniProtKB-EC"/>
</dbReference>
<keyword evidence="15" id="KW-1185">Reference proteome</keyword>
<dbReference type="Proteomes" id="UP001432322">
    <property type="component" value="Unassembled WGS sequence"/>
</dbReference>
<evidence type="ECO:0000313" key="14">
    <source>
        <dbReference type="EMBL" id="GMT19463.1"/>
    </source>
</evidence>
<comment type="subcellular location">
    <subcellularLocation>
        <location evidence="1">Endoplasmic reticulum membrane</location>
        <topology evidence="1">Multi-pass membrane protein</topology>
    </subcellularLocation>
</comment>
<keyword evidence="7 12" id="KW-1133">Transmembrane helix</keyword>
<dbReference type="SMART" id="SM00756">
    <property type="entry name" value="VKc"/>
    <property type="match status" value="1"/>
</dbReference>
<dbReference type="Gene3D" id="1.20.1440.130">
    <property type="entry name" value="VKOR domain"/>
    <property type="match status" value="1"/>
</dbReference>
<gene>
    <name evidence="14" type="ORF">PFISCL1PPCAC_10760</name>
</gene>
<dbReference type="InterPro" id="IPR012932">
    <property type="entry name" value="VKOR"/>
</dbReference>
<dbReference type="Pfam" id="PF07884">
    <property type="entry name" value="VKOR"/>
    <property type="match status" value="1"/>
</dbReference>
<dbReference type="InterPro" id="IPR042406">
    <property type="entry name" value="VKORC1/VKORC1L1"/>
</dbReference>
<evidence type="ECO:0000256" key="6">
    <source>
        <dbReference type="ARBA" id="ARBA00022824"/>
    </source>
</evidence>
<evidence type="ECO:0000256" key="7">
    <source>
        <dbReference type="ARBA" id="ARBA00022989"/>
    </source>
</evidence>
<feature type="domain" description="Vitamin K epoxide reductase" evidence="13">
    <location>
        <begin position="11"/>
        <end position="157"/>
    </location>
</feature>
<sequence>AKNSILPKTLHGLSNWMLLWTGLGIIVSAYALYVETQFELNPDYVAACDINSVISCTKVLDSKFAKGFGLVEPLLGADSVLNQKNALYGLVVYFILSILSRFSSPPLVHLNLYIVYGIIAGSFYLFIILLHLRTICLVCYLTYAVNIGLFVNARRRMNTVDQLLRGEKSYRKHD</sequence>
<keyword evidence="8" id="KW-0560">Oxidoreductase</keyword>
<keyword evidence="9 12" id="KW-0472">Membrane</keyword>
<feature type="transmembrane region" description="Helical" evidence="12">
    <location>
        <begin position="86"/>
        <end position="103"/>
    </location>
</feature>
<feature type="transmembrane region" description="Helical" evidence="12">
    <location>
        <begin position="135"/>
        <end position="153"/>
    </location>
</feature>
<evidence type="ECO:0000256" key="4">
    <source>
        <dbReference type="ARBA" id="ARBA00022692"/>
    </source>
</evidence>
<evidence type="ECO:0000259" key="13">
    <source>
        <dbReference type="SMART" id="SM00756"/>
    </source>
</evidence>